<dbReference type="PANTHER" id="PTHR42983:SF1">
    <property type="entry name" value="IRON-MOLYBDENUM PROTEIN"/>
    <property type="match status" value="1"/>
</dbReference>
<feature type="domain" description="Dinitrogenase iron-molybdenum cofactor biosynthesis" evidence="2">
    <location>
        <begin position="13"/>
        <end position="102"/>
    </location>
</feature>
<feature type="region of interest" description="Disordered" evidence="1">
    <location>
        <begin position="172"/>
        <end position="199"/>
    </location>
</feature>
<evidence type="ECO:0000256" key="1">
    <source>
        <dbReference type="SAM" id="MobiDB-lite"/>
    </source>
</evidence>
<dbReference type="PANTHER" id="PTHR42983">
    <property type="entry name" value="DINITROGENASE IRON-MOLYBDENUM COFACTOR PROTEIN-RELATED"/>
    <property type="match status" value="1"/>
</dbReference>
<dbReference type="SUPFAM" id="SSF53146">
    <property type="entry name" value="Nitrogenase accessory factor-like"/>
    <property type="match status" value="1"/>
</dbReference>
<dbReference type="InterPro" id="IPR036105">
    <property type="entry name" value="DiNase_FeMo-co_biosyn_sf"/>
</dbReference>
<dbReference type="Gene3D" id="3.30.420.130">
    <property type="entry name" value="Dinitrogenase iron-molybdenum cofactor biosynthesis domain"/>
    <property type="match status" value="1"/>
</dbReference>
<reference evidence="3" key="1">
    <citation type="submission" date="2022-04" db="EMBL/GenBank/DDBJ databases">
        <title>Desulfatitalea alkaliphila sp. nov., a novel anaerobic sulfate-reducing bacterium isolated from terrestrial mud volcano, Taman Peninsula, Russia.</title>
        <authorList>
            <person name="Khomyakova M.A."/>
            <person name="Merkel A.Y."/>
            <person name="Slobodkin A.I."/>
        </authorList>
    </citation>
    <scope>NUCLEOTIDE SEQUENCE</scope>
    <source>
        <strain evidence="3">M08but</strain>
    </source>
</reference>
<organism evidence="3 4">
    <name type="scientific">Desulfatitalea alkaliphila</name>
    <dbReference type="NCBI Taxonomy" id="2929485"/>
    <lineage>
        <taxon>Bacteria</taxon>
        <taxon>Pseudomonadati</taxon>
        <taxon>Thermodesulfobacteriota</taxon>
        <taxon>Desulfobacteria</taxon>
        <taxon>Desulfobacterales</taxon>
        <taxon>Desulfosarcinaceae</taxon>
        <taxon>Desulfatitalea</taxon>
    </lineage>
</organism>
<dbReference type="Proteomes" id="UP001165427">
    <property type="component" value="Unassembled WGS sequence"/>
</dbReference>
<dbReference type="AlphaFoldDB" id="A0AA41R3S0"/>
<comment type="caution">
    <text evidence="3">The sequence shown here is derived from an EMBL/GenBank/DDBJ whole genome shotgun (WGS) entry which is preliminary data.</text>
</comment>
<accession>A0AA41R3S0</accession>
<evidence type="ECO:0000259" key="2">
    <source>
        <dbReference type="Pfam" id="PF02579"/>
    </source>
</evidence>
<dbReference type="Pfam" id="PF02579">
    <property type="entry name" value="Nitro_FeMo-Co"/>
    <property type="match status" value="1"/>
</dbReference>
<proteinExistence type="predicted"/>
<name>A0AA41R3S0_9BACT</name>
<keyword evidence="4" id="KW-1185">Reference proteome</keyword>
<dbReference type="EMBL" id="JALJRB010000027">
    <property type="protein sequence ID" value="MCJ8502519.1"/>
    <property type="molecule type" value="Genomic_DNA"/>
</dbReference>
<dbReference type="RefSeq" id="WP_246913417.1">
    <property type="nucleotide sequence ID" value="NZ_JALJRB010000027.1"/>
</dbReference>
<protein>
    <submittedName>
        <fullName evidence="3">NifB/NifX family molybdenum-iron cluster-binding protein</fullName>
    </submittedName>
</protein>
<evidence type="ECO:0000313" key="4">
    <source>
        <dbReference type="Proteomes" id="UP001165427"/>
    </source>
</evidence>
<dbReference type="InterPro" id="IPR003731">
    <property type="entry name" value="Di-Nase_FeMo-co_biosynth"/>
</dbReference>
<evidence type="ECO:0000313" key="3">
    <source>
        <dbReference type="EMBL" id="MCJ8502519.1"/>
    </source>
</evidence>
<dbReference type="InterPro" id="IPR033913">
    <property type="entry name" value="MTH1175_dom"/>
</dbReference>
<gene>
    <name evidence="3" type="ORF">MRX98_18225</name>
</gene>
<sequence length="222" mass="21991">MKIAITASGTTLDDTVEPRFGRCPYFIFVDPESMDYEAMPNPNIALGGGAGPQSAQLMAEKGVAAVLTGNCGPNAFQTFGAAGIDVITGIGGSVREALEKFKSGQLKKSGSPTVKNHFGMGGGMGMGGGRGIGGGGRGMGGGGRGMGGGGGGMGGGGRGMGGGGMMRPAMTGAGPELRGSTAVDAAAETGTPKDAEIKQLKQTVEDLRRQLDEVRSGVMDSG</sequence>
<dbReference type="CDD" id="cd00851">
    <property type="entry name" value="MTH1175"/>
    <property type="match status" value="1"/>
</dbReference>